<evidence type="ECO:0000256" key="1">
    <source>
        <dbReference type="ARBA" id="ARBA00005254"/>
    </source>
</evidence>
<dbReference type="PANTHER" id="PTHR11941:SF54">
    <property type="entry name" value="ENOYL-COA HYDRATASE, MITOCHONDRIAL"/>
    <property type="match status" value="1"/>
</dbReference>
<dbReference type="RefSeq" id="WP_110609017.1">
    <property type="nucleotide sequence ID" value="NZ_PDOD01000002.1"/>
</dbReference>
<dbReference type="PROSITE" id="PS00166">
    <property type="entry name" value="ENOYL_COA_HYDRATASE"/>
    <property type="match status" value="1"/>
</dbReference>
<dbReference type="Gene3D" id="1.10.12.10">
    <property type="entry name" value="Lyase 2-enoyl-coa Hydratase, Chain A, domain 2"/>
    <property type="match status" value="1"/>
</dbReference>
<dbReference type="InterPro" id="IPR014748">
    <property type="entry name" value="Enoyl-CoA_hydra_C"/>
</dbReference>
<dbReference type="Proteomes" id="UP000248214">
    <property type="component" value="Unassembled WGS sequence"/>
</dbReference>
<dbReference type="AlphaFoldDB" id="A0A323THH6"/>
<organism evidence="4 5">
    <name type="scientific">Salipaludibacillus keqinensis</name>
    <dbReference type="NCBI Taxonomy" id="2045207"/>
    <lineage>
        <taxon>Bacteria</taxon>
        <taxon>Bacillati</taxon>
        <taxon>Bacillota</taxon>
        <taxon>Bacilli</taxon>
        <taxon>Bacillales</taxon>
        <taxon>Bacillaceae</taxon>
    </lineage>
</organism>
<accession>A0A323THH6</accession>
<protein>
    <submittedName>
        <fullName evidence="4">Enoyl-CoA hydratase</fullName>
    </submittedName>
</protein>
<evidence type="ECO:0000313" key="5">
    <source>
        <dbReference type="Proteomes" id="UP000248214"/>
    </source>
</evidence>
<dbReference type="CDD" id="cd06558">
    <property type="entry name" value="crotonase-like"/>
    <property type="match status" value="1"/>
</dbReference>
<dbReference type="Pfam" id="PF00378">
    <property type="entry name" value="ECH_1"/>
    <property type="match status" value="1"/>
</dbReference>
<evidence type="ECO:0000313" key="4">
    <source>
        <dbReference type="EMBL" id="PYZ92987.1"/>
    </source>
</evidence>
<name>A0A323THH6_9BACI</name>
<comment type="caution">
    <text evidence="4">The sequence shown here is derived from an EMBL/GenBank/DDBJ whole genome shotgun (WGS) entry which is preliminary data.</text>
</comment>
<dbReference type="PANTHER" id="PTHR11941">
    <property type="entry name" value="ENOYL-COA HYDRATASE-RELATED"/>
    <property type="match status" value="1"/>
</dbReference>
<dbReference type="InterPro" id="IPR018376">
    <property type="entry name" value="Enoyl-CoA_hyd/isom_CS"/>
</dbReference>
<dbReference type="SUPFAM" id="SSF52096">
    <property type="entry name" value="ClpP/crotonase"/>
    <property type="match status" value="1"/>
</dbReference>
<comment type="similarity">
    <text evidence="1 3">Belongs to the enoyl-CoA hydratase/isomerase family.</text>
</comment>
<dbReference type="EMBL" id="PDOD01000002">
    <property type="protein sequence ID" value="PYZ92987.1"/>
    <property type="molecule type" value="Genomic_DNA"/>
</dbReference>
<keyword evidence="2" id="KW-0456">Lyase</keyword>
<evidence type="ECO:0000256" key="3">
    <source>
        <dbReference type="RuleBase" id="RU003707"/>
    </source>
</evidence>
<dbReference type="GO" id="GO:0006635">
    <property type="term" value="P:fatty acid beta-oxidation"/>
    <property type="evidence" value="ECO:0007669"/>
    <property type="project" value="TreeGrafter"/>
</dbReference>
<dbReference type="FunFam" id="1.10.12.10:FF:000001">
    <property type="entry name" value="Probable enoyl-CoA hydratase, mitochondrial"/>
    <property type="match status" value="1"/>
</dbReference>
<reference evidence="4 5" key="1">
    <citation type="submission" date="2017-10" db="EMBL/GenBank/DDBJ databases">
        <title>Bacillus sp. nov., a halophilic bacterium isolated from a Keqin Lake.</title>
        <authorList>
            <person name="Wang H."/>
        </authorList>
    </citation>
    <scope>NUCLEOTIDE SEQUENCE [LARGE SCALE GENOMIC DNA]</scope>
    <source>
        <strain evidence="4 5">KQ-12</strain>
    </source>
</reference>
<proteinExistence type="inferred from homology"/>
<dbReference type="Gene3D" id="3.90.226.10">
    <property type="entry name" value="2-enoyl-CoA Hydratase, Chain A, domain 1"/>
    <property type="match status" value="1"/>
</dbReference>
<dbReference type="FunFam" id="3.90.226.10:FF:000009">
    <property type="entry name" value="Carnitinyl-CoA dehydratase"/>
    <property type="match status" value="1"/>
</dbReference>
<evidence type="ECO:0000256" key="2">
    <source>
        <dbReference type="ARBA" id="ARBA00023239"/>
    </source>
</evidence>
<dbReference type="InterPro" id="IPR001753">
    <property type="entry name" value="Enoyl-CoA_hydra/iso"/>
</dbReference>
<sequence>MSYENILINTNDKLATITINRAEVRNAINKDTLDEILQALEEIKSNNEIECIIFTGQGDKSFAAGADISQLQKKTAIDALEHNTMQQMYDYIEGYGKPTIAMVNGYALGGGCELAMACDIRVASENAKFGLPELNLSIIPGAGGTQRLSRLIGKGKAMEWILTGKIVSSEEAYQFGLVSEVVPPEELLERTKGVAAQILNKGPLAVKLAKLAVTQGYETDAKTGQIIEKLSQAILFNSEDKSEGTTAFLEKRKPNFKGS</sequence>
<keyword evidence="5" id="KW-1185">Reference proteome</keyword>
<dbReference type="OrthoDB" id="9775794at2"/>
<dbReference type="InterPro" id="IPR029045">
    <property type="entry name" value="ClpP/crotonase-like_dom_sf"/>
</dbReference>
<gene>
    <name evidence="4" type="ORF">CR194_07225</name>
</gene>
<dbReference type="GO" id="GO:0016836">
    <property type="term" value="F:hydro-lyase activity"/>
    <property type="evidence" value="ECO:0007669"/>
    <property type="project" value="UniProtKB-ARBA"/>
</dbReference>